<dbReference type="PRINTS" id="PR00950">
    <property type="entry name" value="TYPE3IMSPROT"/>
</dbReference>
<dbReference type="NCBIfam" id="TIGR01404">
    <property type="entry name" value="FlhB_rel_III"/>
    <property type="match status" value="1"/>
</dbReference>
<keyword evidence="4 9" id="KW-0812">Transmembrane</keyword>
<comment type="caution">
    <text evidence="10">The sequence shown here is derived from an EMBL/GenBank/DDBJ whole genome shotgun (WGS) entry which is preliminary data.</text>
</comment>
<reference evidence="10 11" key="1">
    <citation type="submission" date="2015-03" db="EMBL/GenBank/DDBJ databases">
        <authorList>
            <person name="Krishnan R."/>
            <person name="Midha S."/>
            <person name="Patil P.B."/>
            <person name="Rameshkumar N."/>
        </authorList>
    </citation>
    <scope>NUCLEOTIDE SEQUENCE [LARGE SCALE GENOMIC DNA]</scope>
    <source>
        <strain evidence="10 11">L1E11</strain>
    </source>
</reference>
<comment type="similarity">
    <text evidence="2">Belongs to the type III secretion exporter family.</text>
</comment>
<dbReference type="InterPro" id="IPR006135">
    <property type="entry name" value="T3SS_substrate_exporter"/>
</dbReference>
<feature type="compositionally biased region" description="Basic and acidic residues" evidence="8">
    <location>
        <begin position="1"/>
        <end position="18"/>
    </location>
</feature>
<keyword evidence="3" id="KW-1003">Cell membrane</keyword>
<dbReference type="InterPro" id="IPR006307">
    <property type="entry name" value="BsaZ-like"/>
</dbReference>
<keyword evidence="11" id="KW-1185">Reference proteome</keyword>
<dbReference type="SUPFAM" id="SSF160544">
    <property type="entry name" value="EscU C-terminal domain-like"/>
    <property type="match status" value="1"/>
</dbReference>
<evidence type="ECO:0000256" key="8">
    <source>
        <dbReference type="SAM" id="MobiDB-lite"/>
    </source>
</evidence>
<evidence type="ECO:0000256" key="2">
    <source>
        <dbReference type="ARBA" id="ARBA00010690"/>
    </source>
</evidence>
<feature type="region of interest" description="Disordered" evidence="8">
    <location>
        <begin position="1"/>
        <end position="22"/>
    </location>
</feature>
<dbReference type="Proteomes" id="UP000248090">
    <property type="component" value="Unassembled WGS sequence"/>
</dbReference>
<dbReference type="Gene3D" id="3.40.1690.10">
    <property type="entry name" value="secretion proteins EscU"/>
    <property type="match status" value="1"/>
</dbReference>
<keyword evidence="5 9" id="KW-1133">Transmembrane helix</keyword>
<dbReference type="PANTHER" id="PTHR30531:SF14">
    <property type="entry name" value="SURFACE PRESENTATION OF ANTIGENS PROTEIN SPAS"/>
    <property type="match status" value="1"/>
</dbReference>
<evidence type="ECO:0000256" key="7">
    <source>
        <dbReference type="ARBA" id="ARBA00023136"/>
    </source>
</evidence>
<evidence type="ECO:0000256" key="4">
    <source>
        <dbReference type="ARBA" id="ARBA00022692"/>
    </source>
</evidence>
<keyword evidence="6" id="KW-0843">Virulence</keyword>
<evidence type="ECO:0000313" key="11">
    <source>
        <dbReference type="Proteomes" id="UP000248090"/>
    </source>
</evidence>
<feature type="transmembrane region" description="Helical" evidence="9">
    <location>
        <begin position="136"/>
        <end position="156"/>
    </location>
</feature>
<evidence type="ECO:0000256" key="5">
    <source>
        <dbReference type="ARBA" id="ARBA00022989"/>
    </source>
</evidence>
<keyword evidence="7 9" id="KW-0472">Membrane</keyword>
<feature type="transmembrane region" description="Helical" evidence="9">
    <location>
        <begin position="69"/>
        <end position="95"/>
    </location>
</feature>
<accession>A0ABX5M075</accession>
<gene>
    <name evidence="10" type="ORF">WH50_05175</name>
</gene>
<evidence type="ECO:0000313" key="10">
    <source>
        <dbReference type="EMBL" id="PXF32306.1"/>
    </source>
</evidence>
<organism evidence="10 11">
    <name type="scientific">Pokkaliibacter plantistimulans</name>
    <dbReference type="NCBI Taxonomy" id="1635171"/>
    <lineage>
        <taxon>Bacteria</taxon>
        <taxon>Pseudomonadati</taxon>
        <taxon>Pseudomonadota</taxon>
        <taxon>Gammaproteobacteria</taxon>
        <taxon>Oceanospirillales</taxon>
        <taxon>Balneatrichaceae</taxon>
        <taxon>Pokkaliibacter</taxon>
    </lineage>
</organism>
<dbReference type="InterPro" id="IPR029025">
    <property type="entry name" value="T3SS_substrate_exporter_C"/>
</dbReference>
<evidence type="ECO:0000256" key="6">
    <source>
        <dbReference type="ARBA" id="ARBA00023026"/>
    </source>
</evidence>
<proteinExistence type="inferred from homology"/>
<dbReference type="EMBL" id="LAPT01000021">
    <property type="protein sequence ID" value="PXF32306.1"/>
    <property type="molecule type" value="Genomic_DNA"/>
</dbReference>
<dbReference type="RefSeq" id="WP_110186367.1">
    <property type="nucleotide sequence ID" value="NZ_CP177354.1"/>
</dbReference>
<sequence length="365" mass="40924">MSEKTEKPTHKKLQDSRKKGQVGQSQDVPKLLIAAALLEVVLASVESGMTNMENLVAIPLTLLQQPFGYAAKAVVVHCLTIAASMMIVVLGIAVIMRLIGGWMQFGFLFAPEALKLDFNKLNPFNQLKNMFSGKKLFELFNSVVKAVALTFILYLLLKPALQTLIKLPLTDLNTTWHGITLLFIKIERTCLTVLLVLASIDFGMQKYFHIKGLMMSKDDIKQEHKNSEGDPHTKGHRRQVAREIAMGGGPAPKPQPKLEDADALVVNPTHFAVGLYYHAETTPLPRIVCKGMDDDALALIEEAKAKNIPVIRFVWLARTLYREDTGRYIPRETLRYVARIYQVIRELDEDAMEDGILHIPDLEVL</sequence>
<evidence type="ECO:0000256" key="3">
    <source>
        <dbReference type="ARBA" id="ARBA00022475"/>
    </source>
</evidence>
<comment type="subcellular location">
    <subcellularLocation>
        <location evidence="1">Cell membrane</location>
        <topology evidence="1">Multi-pass membrane protein</topology>
    </subcellularLocation>
</comment>
<dbReference type="PANTHER" id="PTHR30531">
    <property type="entry name" value="FLAGELLAR BIOSYNTHETIC PROTEIN FLHB"/>
    <property type="match status" value="1"/>
</dbReference>
<evidence type="ECO:0000256" key="1">
    <source>
        <dbReference type="ARBA" id="ARBA00004651"/>
    </source>
</evidence>
<evidence type="ECO:0000256" key="9">
    <source>
        <dbReference type="SAM" id="Phobius"/>
    </source>
</evidence>
<feature type="transmembrane region" description="Helical" evidence="9">
    <location>
        <begin position="176"/>
        <end position="198"/>
    </location>
</feature>
<protein>
    <submittedName>
        <fullName evidence="10">Type III secretion system protein</fullName>
    </submittedName>
</protein>
<name>A0ABX5M075_9GAMM</name>
<dbReference type="Pfam" id="PF01312">
    <property type="entry name" value="Bac_export_2"/>
    <property type="match status" value="1"/>
</dbReference>